<dbReference type="InterPro" id="IPR036324">
    <property type="entry name" value="Mn/Fe_SOD_N_sf"/>
</dbReference>
<dbReference type="Gene3D" id="3.55.40.20">
    <property type="entry name" value="Iron/manganese superoxide dismutase, C-terminal domain"/>
    <property type="match status" value="1"/>
</dbReference>
<name>A0A9P4I5E9_9PEZI</name>
<dbReference type="GO" id="GO:0004784">
    <property type="term" value="F:superoxide dismutase activity"/>
    <property type="evidence" value="ECO:0007669"/>
    <property type="project" value="InterPro"/>
</dbReference>
<dbReference type="Proteomes" id="UP000799772">
    <property type="component" value="Unassembled WGS sequence"/>
</dbReference>
<keyword evidence="4" id="KW-1185">Reference proteome</keyword>
<evidence type="ECO:0000259" key="2">
    <source>
        <dbReference type="Pfam" id="PF02777"/>
    </source>
</evidence>
<dbReference type="PANTHER" id="PTHR43595">
    <property type="entry name" value="37S RIBOSOMAL PROTEIN S26, MITOCHONDRIAL"/>
    <property type="match status" value="1"/>
</dbReference>
<feature type="domain" description="Manganese/iron superoxide dismutase C-terminal" evidence="2">
    <location>
        <begin position="98"/>
        <end position="139"/>
    </location>
</feature>
<feature type="domain" description="Manganese/iron superoxide dismutase C-terminal" evidence="2">
    <location>
        <begin position="220"/>
        <end position="262"/>
    </location>
</feature>
<proteinExistence type="predicted"/>
<evidence type="ECO:0000313" key="3">
    <source>
        <dbReference type="EMBL" id="KAF2092779.1"/>
    </source>
</evidence>
<dbReference type="Pfam" id="PF02777">
    <property type="entry name" value="Sod_Fe_C"/>
    <property type="match status" value="2"/>
</dbReference>
<gene>
    <name evidence="3" type="ORF">NA57DRAFT_49477</name>
</gene>
<protein>
    <submittedName>
        <fullName evidence="3">Manganese and iron superoxide dismutase</fullName>
    </submittedName>
</protein>
<comment type="caution">
    <text evidence="3">The sequence shown here is derived from an EMBL/GenBank/DDBJ whole genome shotgun (WGS) entry which is preliminary data.</text>
</comment>
<accession>A0A9P4I5E9</accession>
<dbReference type="InterPro" id="IPR036314">
    <property type="entry name" value="SOD_C_sf"/>
</dbReference>
<dbReference type="PANTHER" id="PTHR43595:SF2">
    <property type="entry name" value="SMALL RIBOSOMAL SUBUNIT PROTEIN MS42"/>
    <property type="match status" value="1"/>
</dbReference>
<dbReference type="GO" id="GO:0005737">
    <property type="term" value="C:cytoplasm"/>
    <property type="evidence" value="ECO:0007669"/>
    <property type="project" value="TreeGrafter"/>
</dbReference>
<dbReference type="AlphaFoldDB" id="A0A9P4I5E9"/>
<comment type="function">
    <text evidence="1">Component of the mitochondrial ribosome (mitoribosome), a dedicated translation machinery responsible for the synthesis of mitochondrial genome-encoded proteins, including at least some of the essential transmembrane subunits of the mitochondrial respiratory chain. The mitoribosomes are attached to the mitochondrial inner membrane and translation products are cotranslationally integrated into the membrane.</text>
</comment>
<feature type="non-terminal residue" evidence="3">
    <location>
        <position position="1"/>
    </location>
</feature>
<organism evidence="3 4">
    <name type="scientific">Rhizodiscina lignyota</name>
    <dbReference type="NCBI Taxonomy" id="1504668"/>
    <lineage>
        <taxon>Eukaryota</taxon>
        <taxon>Fungi</taxon>
        <taxon>Dikarya</taxon>
        <taxon>Ascomycota</taxon>
        <taxon>Pezizomycotina</taxon>
        <taxon>Dothideomycetes</taxon>
        <taxon>Pleosporomycetidae</taxon>
        <taxon>Aulographales</taxon>
        <taxon>Rhizodiscinaceae</taxon>
        <taxon>Rhizodiscina</taxon>
    </lineage>
</organism>
<evidence type="ECO:0000256" key="1">
    <source>
        <dbReference type="ARBA" id="ARBA00037226"/>
    </source>
</evidence>
<dbReference type="GO" id="GO:0046872">
    <property type="term" value="F:metal ion binding"/>
    <property type="evidence" value="ECO:0007669"/>
    <property type="project" value="InterPro"/>
</dbReference>
<dbReference type="SUPFAM" id="SSF46609">
    <property type="entry name" value="Fe,Mn superoxide dismutase (SOD), N-terminal domain"/>
    <property type="match status" value="1"/>
</dbReference>
<dbReference type="OrthoDB" id="275227at2759"/>
<reference evidence="3" key="1">
    <citation type="journal article" date="2020" name="Stud. Mycol.">
        <title>101 Dothideomycetes genomes: a test case for predicting lifestyles and emergence of pathogens.</title>
        <authorList>
            <person name="Haridas S."/>
            <person name="Albert R."/>
            <person name="Binder M."/>
            <person name="Bloem J."/>
            <person name="Labutti K."/>
            <person name="Salamov A."/>
            <person name="Andreopoulos B."/>
            <person name="Baker S."/>
            <person name="Barry K."/>
            <person name="Bills G."/>
            <person name="Bluhm B."/>
            <person name="Cannon C."/>
            <person name="Castanera R."/>
            <person name="Culley D."/>
            <person name="Daum C."/>
            <person name="Ezra D."/>
            <person name="Gonzalez J."/>
            <person name="Henrissat B."/>
            <person name="Kuo A."/>
            <person name="Liang C."/>
            <person name="Lipzen A."/>
            <person name="Lutzoni F."/>
            <person name="Magnuson J."/>
            <person name="Mondo S."/>
            <person name="Nolan M."/>
            <person name="Ohm R."/>
            <person name="Pangilinan J."/>
            <person name="Park H.-J."/>
            <person name="Ramirez L."/>
            <person name="Alfaro M."/>
            <person name="Sun H."/>
            <person name="Tritt A."/>
            <person name="Yoshinaga Y."/>
            <person name="Zwiers L.-H."/>
            <person name="Turgeon B."/>
            <person name="Goodwin S."/>
            <person name="Spatafora J."/>
            <person name="Crous P."/>
            <person name="Grigoriev I."/>
        </authorList>
    </citation>
    <scope>NUCLEOTIDE SEQUENCE</scope>
    <source>
        <strain evidence="3">CBS 133067</strain>
    </source>
</reference>
<sequence length="281" mass="31654">IHSIPQLTNGQKLKDEGIPGLYGPAAFDLAWTQPMHMALRKLNGILPDTDKNLAAKDLVIKYARDPENASIFNYASMLHNTHFFFDGLNSTGSPVTPSRKLVDEISNSFGSYDDFRIDFLTTANSMFGPGFVWLVRLSEPNMGATQKVFKVLSTYCAGTPYAGAHYRQQPVDMNTQAVRDAVERKLSSEEFRRQHTIQNTVGYAGKHSQQPGRVSKGGVEVTPVLCVSTWEHAYLMKFGVDGKRGYLKEFWHNINWDVVEHRCGFEVERQLSSDWMQRATA</sequence>
<dbReference type="InterPro" id="IPR019832">
    <property type="entry name" value="Mn/Fe_SOD_C"/>
</dbReference>
<dbReference type="EMBL" id="ML978142">
    <property type="protein sequence ID" value="KAF2092779.1"/>
    <property type="molecule type" value="Genomic_DNA"/>
</dbReference>
<evidence type="ECO:0000313" key="4">
    <source>
        <dbReference type="Proteomes" id="UP000799772"/>
    </source>
</evidence>
<dbReference type="SUPFAM" id="SSF54719">
    <property type="entry name" value="Fe,Mn superoxide dismutase (SOD), C-terminal domain"/>
    <property type="match status" value="1"/>
</dbReference>